<dbReference type="InterPro" id="IPR004805">
    <property type="entry name" value="DnaE2/DnaE/PolC"/>
</dbReference>
<comment type="catalytic activity">
    <reaction evidence="8">
        <text>DNA(n) + a 2'-deoxyribonucleoside 5'-triphosphate = DNA(n+1) + diphosphate</text>
        <dbReference type="Rhea" id="RHEA:22508"/>
        <dbReference type="Rhea" id="RHEA-COMP:17339"/>
        <dbReference type="Rhea" id="RHEA-COMP:17340"/>
        <dbReference type="ChEBI" id="CHEBI:33019"/>
        <dbReference type="ChEBI" id="CHEBI:61560"/>
        <dbReference type="ChEBI" id="CHEBI:173112"/>
        <dbReference type="EC" id="2.7.7.7"/>
    </reaction>
</comment>
<dbReference type="InterPro" id="IPR011708">
    <property type="entry name" value="DNA_pol3_alpha_NTPase_dom"/>
</dbReference>
<dbReference type="NCBIfam" id="NF005298">
    <property type="entry name" value="PRK06826.1"/>
    <property type="match status" value="1"/>
</dbReference>
<keyword evidence="6" id="KW-0235">DNA replication</keyword>
<sequence length="1161" mass="131452">MNRFSHLHCHTQFSMLDGAASIKDLVKKAAEQEMPAMAITDHGNMFGVPSFVREAQSAGIKPIIGSEFYITPSGMQDREDRTRYHQVLLAKNMTGYKNLVKLCSVGYVDGLYYKPRIDKETLKNHSEGLIATTCCIASEVNKTIMQKGEEEGRKIFEWYLDVFGEDYYIEIQRHNLADQDTCNAVLLRWAKEYNVKVIATNDSHYVNREDSEAHDILLALQTNADLNDPNRFRFTDDYNNLNPEFYLKTPEEMLELFRDVPESIDNTAEIVDKVEDFSLKSELLLPHYPVPQAFSDMDDYLRHLSYEGARKRYGELTAEVTERIDSELKIIAKMGFAGYFLIVESFTTEARRRGVYVGPGRGSAAGSIVAYCIGIINIDPLRYDLLFERFLNPERVSPPDIDIDFDDHGRQQVIDYVVEQYGRQNVAQIVTYSTMKAKTAIRDVGRVLRVPLPEVMAISKLFPERPGIDTFAKVLDPAKNPDTAEQIKDLFNHPDEQIRKMMKYAKVLEGCARQTGIHAAGVIIAPGEVSNYVPVALSKDKDVITQYDGPSAEECGLLKMDFLGLKTLSILKTAIANVKETTGKEYDLDDITLDDEKTYELYQRGETVGTFQFESDGMRKYLRELKPTVIDDLIAMNALYRPGPMKFIPDYINRKHGREKVDYPHEDLRGILEPTYGIMIYQEQIMKVAQKMGGYSLGEADILRRIMGKKKPDLMVLEEEKFIGRALDLGYDKKVAKEVFDKMAMFAGYGFNKSHSAAYSVLAYQTAYFKAHYPAAFMAAVLTHNMGDIKKVSHFIEEANAMGLTVDLPNINTGAGKFVVKDGRIQYGLEAIKGVGGNAVIAIVEARKEGGVFNSLFDFTYRVDLKSCNKKTIESLIQAGALDDFTKNRAQLLESLEDAITYAVRKQDEKNRNQFSLFGDGTAGGADTTEPRLREGVAWTNMERLKREREHIGFFLSSHPLDKFREDIRLFSSHTLGQDSVGKCEDRDNVRIAGIITSVRMVRDKKGRPMAFCQMEDENAAIEAVAFSEAYDRFLNLLAPDNIVMVEGSIDRRRGEPQIIIKSVDRIENVREKNQGRIRLSLTLDTRIISDEDIHRLAGLLHEHKGQCSLSLRITNADIKNLSMNSRKFVVDPSDQLIREVRKILGREMVALSLKENGMIN</sequence>
<dbReference type="InterPro" id="IPR003141">
    <property type="entry name" value="Pol/His_phosphatase_N"/>
</dbReference>
<gene>
    <name evidence="10" type="ORF">CYPRO_2353</name>
</gene>
<dbReference type="GO" id="GO:0008408">
    <property type="term" value="F:3'-5' exonuclease activity"/>
    <property type="evidence" value="ECO:0007669"/>
    <property type="project" value="InterPro"/>
</dbReference>
<dbReference type="Gene3D" id="1.10.10.1600">
    <property type="entry name" value="Bacterial DNA polymerase III alpha subunit, thumb domain"/>
    <property type="match status" value="1"/>
</dbReference>
<evidence type="ECO:0000256" key="8">
    <source>
        <dbReference type="ARBA" id="ARBA00049244"/>
    </source>
</evidence>
<organism evidence="10 11">
    <name type="scientific">Cyclonatronum proteinivorum</name>
    <dbReference type="NCBI Taxonomy" id="1457365"/>
    <lineage>
        <taxon>Bacteria</taxon>
        <taxon>Pseudomonadati</taxon>
        <taxon>Balneolota</taxon>
        <taxon>Balneolia</taxon>
        <taxon>Balneolales</taxon>
        <taxon>Cyclonatronaceae</taxon>
        <taxon>Cyclonatronum</taxon>
    </lineage>
</organism>
<evidence type="ECO:0000256" key="2">
    <source>
        <dbReference type="ARBA" id="ARBA00012417"/>
    </source>
</evidence>
<dbReference type="CDD" id="cd04485">
    <property type="entry name" value="DnaE_OBF"/>
    <property type="match status" value="1"/>
</dbReference>
<dbReference type="Pfam" id="PF02811">
    <property type="entry name" value="PHP"/>
    <property type="match status" value="1"/>
</dbReference>
<dbReference type="Proteomes" id="UP000254808">
    <property type="component" value="Chromosome"/>
</dbReference>
<dbReference type="Gene3D" id="3.20.20.140">
    <property type="entry name" value="Metal-dependent hydrolases"/>
    <property type="match status" value="1"/>
</dbReference>
<dbReference type="Gene3D" id="1.10.150.870">
    <property type="match status" value="1"/>
</dbReference>
<dbReference type="GO" id="GO:0003676">
    <property type="term" value="F:nucleic acid binding"/>
    <property type="evidence" value="ECO:0007669"/>
    <property type="project" value="InterPro"/>
</dbReference>
<reference evidence="10 11" key="1">
    <citation type="submission" date="2018-03" db="EMBL/GenBank/DDBJ databases">
        <title>Phenotypic and genomic properties of Cyclonatronum proteinivorum gen. nov., sp. nov., a haloalkaliphilic bacteroidete from soda lakes possessing Na+-translocating rhodopsin.</title>
        <authorList>
            <person name="Toshchakov S.V."/>
            <person name="Korzhenkov A."/>
            <person name="Samarov N.I."/>
            <person name="Kublanov I.V."/>
            <person name="Muntyan M.S."/>
            <person name="Sorokin D.Y."/>
        </authorList>
    </citation>
    <scope>NUCLEOTIDE SEQUENCE [LARGE SCALE GENOMIC DNA]</scope>
    <source>
        <strain evidence="10 11">Omega</strain>
    </source>
</reference>
<dbReference type="OrthoDB" id="9803237at2"/>
<evidence type="ECO:0000256" key="7">
    <source>
        <dbReference type="ARBA" id="ARBA00022932"/>
    </source>
</evidence>
<dbReference type="GO" id="GO:0006260">
    <property type="term" value="P:DNA replication"/>
    <property type="evidence" value="ECO:0007669"/>
    <property type="project" value="UniProtKB-KW"/>
</dbReference>
<evidence type="ECO:0000313" key="10">
    <source>
        <dbReference type="EMBL" id="AXJ01595.1"/>
    </source>
</evidence>
<dbReference type="Pfam" id="PF14579">
    <property type="entry name" value="HHH_6"/>
    <property type="match status" value="1"/>
</dbReference>
<keyword evidence="7" id="KW-0239">DNA-directed DNA polymerase</keyword>
<dbReference type="RefSeq" id="WP_114984768.1">
    <property type="nucleotide sequence ID" value="NZ_CP027806.1"/>
</dbReference>
<dbReference type="InterPro" id="IPR041931">
    <property type="entry name" value="DNA_pol3_alpha_thumb_dom"/>
</dbReference>
<comment type="subcellular location">
    <subcellularLocation>
        <location evidence="1">Cytoplasm</location>
    </subcellularLocation>
</comment>
<evidence type="ECO:0000313" key="11">
    <source>
        <dbReference type="Proteomes" id="UP000254808"/>
    </source>
</evidence>
<protein>
    <recommendedName>
        <fullName evidence="3">DNA polymerase III subunit alpha</fullName>
        <ecNumber evidence="2">2.7.7.7</ecNumber>
    </recommendedName>
</protein>
<dbReference type="Gene3D" id="2.40.50.140">
    <property type="entry name" value="Nucleic acid-binding proteins"/>
    <property type="match status" value="1"/>
</dbReference>
<dbReference type="InterPro" id="IPR016195">
    <property type="entry name" value="Pol/histidinol_Pase-like"/>
</dbReference>
<dbReference type="Pfam" id="PF17657">
    <property type="entry name" value="DNA_pol3_finger"/>
    <property type="match status" value="1"/>
</dbReference>
<evidence type="ECO:0000259" key="9">
    <source>
        <dbReference type="SMART" id="SM00481"/>
    </source>
</evidence>
<dbReference type="AlphaFoldDB" id="A0A345UM93"/>
<dbReference type="NCBIfam" id="TIGR00594">
    <property type="entry name" value="polc"/>
    <property type="match status" value="1"/>
</dbReference>
<dbReference type="EC" id="2.7.7.7" evidence="2"/>
<dbReference type="InterPro" id="IPR004013">
    <property type="entry name" value="PHP_dom"/>
</dbReference>
<dbReference type="PANTHER" id="PTHR32294:SF0">
    <property type="entry name" value="DNA POLYMERASE III SUBUNIT ALPHA"/>
    <property type="match status" value="1"/>
</dbReference>
<evidence type="ECO:0000256" key="5">
    <source>
        <dbReference type="ARBA" id="ARBA00022695"/>
    </source>
</evidence>
<dbReference type="SUPFAM" id="SSF89550">
    <property type="entry name" value="PHP domain-like"/>
    <property type="match status" value="1"/>
</dbReference>
<proteinExistence type="predicted"/>
<dbReference type="InterPro" id="IPR012340">
    <property type="entry name" value="NA-bd_OB-fold"/>
</dbReference>
<keyword evidence="4 10" id="KW-0808">Transferase</keyword>
<evidence type="ECO:0000256" key="3">
    <source>
        <dbReference type="ARBA" id="ARBA00019114"/>
    </source>
</evidence>
<dbReference type="Pfam" id="PF01336">
    <property type="entry name" value="tRNA_anti-codon"/>
    <property type="match status" value="1"/>
</dbReference>
<dbReference type="KEGG" id="cprv:CYPRO_2353"/>
<dbReference type="NCBIfam" id="NF004226">
    <property type="entry name" value="PRK05673.1"/>
    <property type="match status" value="1"/>
</dbReference>
<dbReference type="InterPro" id="IPR040982">
    <property type="entry name" value="DNA_pol3_finger"/>
</dbReference>
<dbReference type="GO" id="GO:0003887">
    <property type="term" value="F:DNA-directed DNA polymerase activity"/>
    <property type="evidence" value="ECO:0007669"/>
    <property type="project" value="UniProtKB-KW"/>
</dbReference>
<evidence type="ECO:0000256" key="1">
    <source>
        <dbReference type="ARBA" id="ARBA00004496"/>
    </source>
</evidence>
<dbReference type="InterPro" id="IPR029460">
    <property type="entry name" value="DNAPol_HHH"/>
</dbReference>
<evidence type="ECO:0000256" key="4">
    <source>
        <dbReference type="ARBA" id="ARBA00022679"/>
    </source>
</evidence>
<name>A0A345UM93_9BACT</name>
<feature type="domain" description="Polymerase/histidinol phosphatase N-terminal" evidence="9">
    <location>
        <begin position="5"/>
        <end position="72"/>
    </location>
</feature>
<accession>A0A345UM93</accession>
<dbReference type="CDD" id="cd12113">
    <property type="entry name" value="PHP_PolIIIA_DnaE3"/>
    <property type="match status" value="1"/>
</dbReference>
<dbReference type="InterPro" id="IPR004365">
    <property type="entry name" value="NA-bd_OB_tRNA"/>
</dbReference>
<evidence type="ECO:0000256" key="6">
    <source>
        <dbReference type="ARBA" id="ARBA00022705"/>
    </source>
</evidence>
<dbReference type="SMART" id="SM00481">
    <property type="entry name" value="POLIIIAc"/>
    <property type="match status" value="1"/>
</dbReference>
<dbReference type="EMBL" id="CP027806">
    <property type="protein sequence ID" value="AXJ01595.1"/>
    <property type="molecule type" value="Genomic_DNA"/>
</dbReference>
<keyword evidence="5 10" id="KW-0548">Nucleotidyltransferase</keyword>
<dbReference type="PANTHER" id="PTHR32294">
    <property type="entry name" value="DNA POLYMERASE III SUBUNIT ALPHA"/>
    <property type="match status" value="1"/>
</dbReference>
<dbReference type="GO" id="GO:0005737">
    <property type="term" value="C:cytoplasm"/>
    <property type="evidence" value="ECO:0007669"/>
    <property type="project" value="UniProtKB-SubCell"/>
</dbReference>
<keyword evidence="11" id="KW-1185">Reference proteome</keyword>
<dbReference type="Pfam" id="PF07733">
    <property type="entry name" value="DNA_pol3_alpha"/>
    <property type="match status" value="1"/>
</dbReference>